<dbReference type="SUPFAM" id="SSF46785">
    <property type="entry name" value="Winged helix' DNA-binding domain"/>
    <property type="match status" value="1"/>
</dbReference>
<dbReference type="Pfam" id="PF13377">
    <property type="entry name" value="Peripla_BP_3"/>
    <property type="match status" value="1"/>
</dbReference>
<dbReference type="PROSITE" id="PS00894">
    <property type="entry name" value="HTH_DEOR_1"/>
    <property type="match status" value="1"/>
</dbReference>
<protein>
    <submittedName>
        <fullName evidence="5">Substrate-binding domain-containing protein</fullName>
    </submittedName>
</protein>
<dbReference type="SUPFAM" id="SSF53822">
    <property type="entry name" value="Periplasmic binding protein-like I"/>
    <property type="match status" value="1"/>
</dbReference>
<dbReference type="PANTHER" id="PTHR30146:SF155">
    <property type="entry name" value="ALANINE RACEMASE"/>
    <property type="match status" value="1"/>
</dbReference>
<dbReference type="InterPro" id="IPR046335">
    <property type="entry name" value="LacI/GalR-like_sensor"/>
</dbReference>
<dbReference type="PRINTS" id="PR00037">
    <property type="entry name" value="HTHLACR"/>
</dbReference>
<proteinExistence type="predicted"/>
<keyword evidence="1" id="KW-0805">Transcription regulation</keyword>
<dbReference type="InterPro" id="IPR036388">
    <property type="entry name" value="WH-like_DNA-bd_sf"/>
</dbReference>
<organism evidence="5 6">
    <name type="scientific">Streptacidiphilus alkalitolerans</name>
    <dbReference type="NCBI Taxonomy" id="3342712"/>
    <lineage>
        <taxon>Bacteria</taxon>
        <taxon>Bacillati</taxon>
        <taxon>Actinomycetota</taxon>
        <taxon>Actinomycetes</taxon>
        <taxon>Kitasatosporales</taxon>
        <taxon>Streptomycetaceae</taxon>
        <taxon>Streptacidiphilus</taxon>
    </lineage>
</organism>
<dbReference type="InterPro" id="IPR018356">
    <property type="entry name" value="Tscrpt_reg_HTH_DeoR_CS"/>
</dbReference>
<dbReference type="SMART" id="SM00420">
    <property type="entry name" value="HTH_DEOR"/>
    <property type="match status" value="1"/>
</dbReference>
<evidence type="ECO:0000256" key="2">
    <source>
        <dbReference type="ARBA" id="ARBA00023125"/>
    </source>
</evidence>
<dbReference type="Gene3D" id="1.10.10.10">
    <property type="entry name" value="Winged helix-like DNA-binding domain superfamily/Winged helix DNA-binding domain"/>
    <property type="match status" value="1"/>
</dbReference>
<dbReference type="EMBL" id="JBHEZY010000002">
    <property type="protein sequence ID" value="MFC1430181.1"/>
    <property type="molecule type" value="Genomic_DNA"/>
</dbReference>
<evidence type="ECO:0000313" key="6">
    <source>
        <dbReference type="Proteomes" id="UP001592530"/>
    </source>
</evidence>
<keyword evidence="3" id="KW-0804">Transcription</keyword>
<sequence length="355" mass="36457">MRVHSSIDGRRGRILGLVGERPHWRIADLAAELGVSAVTVRRDVETLAGAGLLDRSHGRVARLPAAGPGRASGAGVLLGMVVPSAGYYFAEVIRGARAAAEACGARLVLGISDYSPAGDVEQVGALVAAGAQGLLLTPNWTDGRPGPAEEAWLLGLGLPVVLVERGAGPGSALAALDRVCSDHAHGAAAAVRHLAGLGHRRIALLASPGTPTAGPIGTGYRTALRALGLDEPDPVTGDGLAGAVGRGEVTAALVHTDADAIVLLRKLRAQGVRVPEELALIAYDDEIAALADVPLTAVAPPKRTIGTAALELLRLRIPAPGIGRRQREVPYRHLELLPELRIRASCGGLAVAETM</sequence>
<dbReference type="Pfam" id="PF08220">
    <property type="entry name" value="HTH_DeoR"/>
    <property type="match status" value="1"/>
</dbReference>
<feature type="domain" description="HTH deoR-type" evidence="4">
    <location>
        <begin position="7"/>
        <end position="62"/>
    </location>
</feature>
<accession>A0ABV6WW47</accession>
<reference evidence="5 6" key="1">
    <citation type="submission" date="2024-09" db="EMBL/GenBank/DDBJ databases">
        <authorList>
            <person name="Lee S.D."/>
        </authorList>
    </citation>
    <scope>NUCLEOTIDE SEQUENCE [LARGE SCALE GENOMIC DNA]</scope>
    <source>
        <strain evidence="5 6">N1-3</strain>
    </source>
</reference>
<evidence type="ECO:0000256" key="1">
    <source>
        <dbReference type="ARBA" id="ARBA00023015"/>
    </source>
</evidence>
<dbReference type="InterPro" id="IPR036390">
    <property type="entry name" value="WH_DNA-bd_sf"/>
</dbReference>
<dbReference type="PROSITE" id="PS51000">
    <property type="entry name" value="HTH_DEOR_2"/>
    <property type="match status" value="1"/>
</dbReference>
<evidence type="ECO:0000259" key="4">
    <source>
        <dbReference type="PROSITE" id="PS51000"/>
    </source>
</evidence>
<comment type="caution">
    <text evidence="5">The sequence shown here is derived from an EMBL/GenBank/DDBJ whole genome shotgun (WGS) entry which is preliminary data.</text>
</comment>
<dbReference type="PANTHER" id="PTHR30146">
    <property type="entry name" value="LACI-RELATED TRANSCRIPTIONAL REPRESSOR"/>
    <property type="match status" value="1"/>
</dbReference>
<dbReference type="Proteomes" id="UP001592530">
    <property type="component" value="Unassembled WGS sequence"/>
</dbReference>
<name>A0ABV6WW47_9ACTN</name>
<dbReference type="CDD" id="cd06267">
    <property type="entry name" value="PBP1_LacI_sugar_binding-like"/>
    <property type="match status" value="1"/>
</dbReference>
<gene>
    <name evidence="5" type="ORF">ACEZDB_05840</name>
</gene>
<dbReference type="InterPro" id="IPR001034">
    <property type="entry name" value="DeoR_HTH"/>
</dbReference>
<evidence type="ECO:0000313" key="5">
    <source>
        <dbReference type="EMBL" id="MFC1430181.1"/>
    </source>
</evidence>
<dbReference type="InterPro" id="IPR028082">
    <property type="entry name" value="Peripla_BP_I"/>
</dbReference>
<evidence type="ECO:0000256" key="3">
    <source>
        <dbReference type="ARBA" id="ARBA00023163"/>
    </source>
</evidence>
<dbReference type="Gene3D" id="3.40.50.2300">
    <property type="match status" value="2"/>
</dbReference>
<keyword evidence="2" id="KW-0238">DNA-binding</keyword>
<dbReference type="RefSeq" id="WP_380549449.1">
    <property type="nucleotide sequence ID" value="NZ_JBHEZY010000002.1"/>
</dbReference>